<dbReference type="EMBL" id="UOFF01000236">
    <property type="protein sequence ID" value="VAW56480.1"/>
    <property type="molecule type" value="Genomic_DNA"/>
</dbReference>
<sequence length="236" mass="27306">MCHLPQFSLWNIYWNDASSNEKDNMDLFWHIIQQELSIFGKLFSHIERGYLTRKVASVDIELPQVLGHRYDWGQKYHFMRRASGATIQEAHQESVDFIKQETIAWIKIMTRVLHTYRRTGRSGGSTNVLRKQAANHLALALHSLQDSFSSGHTKRSNYNIVKCPGAIKDIYIYEKQDSHKHGQHDFDSASTNSILSRSAVYASADLLKLCAFSISVKNQQPIRWHAFEKQWLKLSV</sequence>
<evidence type="ECO:0000313" key="1">
    <source>
        <dbReference type="EMBL" id="VAW56480.1"/>
    </source>
</evidence>
<proteinExistence type="predicted"/>
<protein>
    <submittedName>
        <fullName evidence="1">Uncharacterized protein</fullName>
    </submittedName>
</protein>
<reference evidence="1" key="1">
    <citation type="submission" date="2018-06" db="EMBL/GenBank/DDBJ databases">
        <authorList>
            <person name="Zhirakovskaya E."/>
        </authorList>
    </citation>
    <scope>NUCLEOTIDE SEQUENCE</scope>
</reference>
<organism evidence="1">
    <name type="scientific">hydrothermal vent metagenome</name>
    <dbReference type="NCBI Taxonomy" id="652676"/>
    <lineage>
        <taxon>unclassified sequences</taxon>
        <taxon>metagenomes</taxon>
        <taxon>ecological metagenomes</taxon>
    </lineage>
</organism>
<name>A0A3B0WVJ7_9ZZZZ</name>
<gene>
    <name evidence="1" type="ORF">MNBD_GAMMA07-600</name>
</gene>
<accession>A0A3B0WVJ7</accession>
<dbReference type="AlphaFoldDB" id="A0A3B0WVJ7"/>